<evidence type="ECO:0000313" key="2">
    <source>
        <dbReference type="Proteomes" id="UP000594014"/>
    </source>
</evidence>
<name>A0ACD1AC47_9FIRM</name>
<keyword evidence="1" id="KW-0282">Flagellum</keyword>
<dbReference type="EMBL" id="CP042469">
    <property type="protein sequence ID" value="QOX63964.1"/>
    <property type="molecule type" value="Genomic_DNA"/>
</dbReference>
<sequence length="523" mass="56736">MRPTFLAFQTASRAMAASQANIDVTGNNIANMNTDGYTRQRVDQSSFSNSGFVQRYNTPNTNTGLGVVVSGISQIRDPFLDARFRLQNAETSQYDTLLAGLSDLENVIDEASTEKLQKQLSDFIKQLQTFSGSPSSKDLALVVRTAAQKVTQILNVYSNQINEVRNQQIHDLSKVVIDTDFNATVKGIADLNTQIRNELVHGNTPNELYDQRNILIDKLSGMANIKVTTTPEKVSEDLTIENLNISIYDTSTGKSLGIVQNGSYNTLSAKLNETTNQMEINISSSFGGYYGNVTNYFSGGGSINGYLNLINGNGTYADTSSGSTENSFRGTLYYESSMNTFASNFAKLLNDLNADSSGTAKPLFSASDGSSSITAGNIAISDEWLKDAAFITTTTNTNTGGTGGEGDNITRMINALNADMKFYRDPSNPSSEVMFGGTIHEFVVGVIGELSLDVELHENFADTSSTVLNNLYATRESISGVNLDEEGIQLMAFQKSYNAAARYFNVLDEAVDKIINEMGLVGR</sequence>
<keyword evidence="2" id="KW-1185">Reference proteome</keyword>
<evidence type="ECO:0000313" key="1">
    <source>
        <dbReference type="EMBL" id="QOX63964.1"/>
    </source>
</evidence>
<keyword evidence="1" id="KW-0966">Cell projection</keyword>
<proteinExistence type="predicted"/>
<protein>
    <submittedName>
        <fullName evidence="1">Flagellar hook-associated protein FlgK</fullName>
    </submittedName>
</protein>
<gene>
    <name evidence="1" type="primary">flgK</name>
    <name evidence="1" type="ORF">FRZ06_11780</name>
</gene>
<accession>A0ACD1AC47</accession>
<organism evidence="1 2">
    <name type="scientific">Anoxybacterium hadale</name>
    <dbReference type="NCBI Taxonomy" id="3408580"/>
    <lineage>
        <taxon>Bacteria</taxon>
        <taxon>Bacillati</taxon>
        <taxon>Bacillota</taxon>
        <taxon>Clostridia</taxon>
        <taxon>Peptostreptococcales</taxon>
        <taxon>Anaerovoracaceae</taxon>
        <taxon>Anoxybacterium</taxon>
    </lineage>
</organism>
<dbReference type="Proteomes" id="UP000594014">
    <property type="component" value="Chromosome"/>
</dbReference>
<keyword evidence="1" id="KW-0969">Cilium</keyword>
<reference evidence="1" key="1">
    <citation type="submission" date="2019-08" db="EMBL/GenBank/DDBJ databases">
        <title>Genome sequence of Clostridiales bacterium MT110.</title>
        <authorList>
            <person name="Cao J."/>
        </authorList>
    </citation>
    <scope>NUCLEOTIDE SEQUENCE</scope>
    <source>
        <strain evidence="1">MT110</strain>
    </source>
</reference>